<organism evidence="2 3">
    <name type="scientific">Brotonthovivens ammoniilytica</name>
    <dbReference type="NCBI Taxonomy" id="2981725"/>
    <lineage>
        <taxon>Bacteria</taxon>
        <taxon>Bacillati</taxon>
        <taxon>Bacillota</taxon>
        <taxon>Clostridia</taxon>
        <taxon>Lachnospirales</taxon>
        <taxon>Lachnospiraceae</taxon>
        <taxon>Brotonthovivens</taxon>
    </lineage>
</organism>
<dbReference type="PANTHER" id="PTHR35813">
    <property type="entry name" value="INNER MEMBRANE PROTEIN YBAN"/>
    <property type="match status" value="1"/>
</dbReference>
<dbReference type="PROSITE" id="PS51257">
    <property type="entry name" value="PROKAR_LIPOPROTEIN"/>
    <property type="match status" value="1"/>
</dbReference>
<dbReference type="Pfam" id="PF04304">
    <property type="entry name" value="DUF454"/>
    <property type="match status" value="1"/>
</dbReference>
<reference evidence="2 3" key="1">
    <citation type="journal article" date="2021" name="ISME Commun">
        <title>Automated analysis of genomic sequences facilitates high-throughput and comprehensive description of bacteria.</title>
        <authorList>
            <person name="Hitch T.C.A."/>
        </authorList>
    </citation>
    <scope>NUCLEOTIDE SEQUENCE [LARGE SCALE GENOMIC DNA]</scope>
    <source>
        <strain evidence="2 3">Sanger_109</strain>
    </source>
</reference>
<comment type="caution">
    <text evidence="2">The sequence shown here is derived from an EMBL/GenBank/DDBJ whole genome shotgun (WGS) entry which is preliminary data.</text>
</comment>
<dbReference type="Proteomes" id="UP001652442">
    <property type="component" value="Unassembled WGS sequence"/>
</dbReference>
<evidence type="ECO:0000313" key="2">
    <source>
        <dbReference type="EMBL" id="MCU6763543.1"/>
    </source>
</evidence>
<feature type="transmembrane region" description="Helical" evidence="1">
    <location>
        <begin position="75"/>
        <end position="93"/>
    </location>
</feature>
<keyword evidence="1" id="KW-1133">Transmembrane helix</keyword>
<keyword evidence="3" id="KW-1185">Reference proteome</keyword>
<feature type="transmembrane region" description="Helical" evidence="1">
    <location>
        <begin position="99"/>
        <end position="117"/>
    </location>
</feature>
<dbReference type="EMBL" id="JAOQJQ010000008">
    <property type="protein sequence ID" value="MCU6763543.1"/>
    <property type="molecule type" value="Genomic_DNA"/>
</dbReference>
<dbReference type="RefSeq" id="WP_158426184.1">
    <property type="nucleotide sequence ID" value="NZ_JAOQJQ010000008.1"/>
</dbReference>
<dbReference type="PANTHER" id="PTHR35813:SF1">
    <property type="entry name" value="INNER MEMBRANE PROTEIN YBAN"/>
    <property type="match status" value="1"/>
</dbReference>
<dbReference type="InterPro" id="IPR007401">
    <property type="entry name" value="DUF454"/>
</dbReference>
<evidence type="ECO:0000256" key="1">
    <source>
        <dbReference type="SAM" id="Phobius"/>
    </source>
</evidence>
<keyword evidence="1" id="KW-0812">Transmembrane</keyword>
<proteinExistence type="predicted"/>
<dbReference type="PIRSF" id="PIRSF016789">
    <property type="entry name" value="DUF454"/>
    <property type="match status" value="1"/>
</dbReference>
<evidence type="ECO:0000313" key="3">
    <source>
        <dbReference type="Proteomes" id="UP001652442"/>
    </source>
</evidence>
<protein>
    <submittedName>
        <fullName evidence="2">YbaN family protein</fullName>
    </submittedName>
</protein>
<gene>
    <name evidence="2" type="ORF">OCV88_14600</name>
</gene>
<name>A0ABT2TMV1_9FIRM</name>
<accession>A0ABT2TMV1</accession>
<keyword evidence="1" id="KW-0472">Membrane</keyword>
<sequence>MKIKKLILMAVGCLSLAVGCVGVVLPLLPAFPFFLLTVICFTKSSQKLHNWFVGTKMYRNSLEPFLNKKGMTMKTKLSVMASVTALMSIGFIMMSRIPVGRIILAGVWVFHMIFFLFKVKTIRPESKEKDEQDALAEEVFEQ</sequence>